<dbReference type="GO" id="GO:0008106">
    <property type="term" value="F:alcohol dehydrogenase (NADP+) activity"/>
    <property type="evidence" value="ECO:0007669"/>
    <property type="project" value="UniProtKB-ARBA"/>
</dbReference>
<feature type="domain" description="Enoyl reductase (ER)" evidence="6">
    <location>
        <begin position="8"/>
        <end position="342"/>
    </location>
</feature>
<evidence type="ECO:0000259" key="6">
    <source>
        <dbReference type="SMART" id="SM00829"/>
    </source>
</evidence>
<keyword evidence="4" id="KW-0560">Oxidoreductase</keyword>
<dbReference type="FunFam" id="3.40.50.720:FF:000022">
    <property type="entry name" value="Cinnamyl alcohol dehydrogenase"/>
    <property type="match status" value="1"/>
</dbReference>
<accession>A0A0U1Q3D9</accession>
<proteinExistence type="inferred from homology"/>
<keyword evidence="3 5" id="KW-0862">Zinc</keyword>
<organism evidence="7 8">
    <name type="scientific">Lampropedia cohaerens</name>
    <dbReference type="NCBI Taxonomy" id="1610491"/>
    <lineage>
        <taxon>Bacteria</taxon>
        <taxon>Pseudomonadati</taxon>
        <taxon>Pseudomonadota</taxon>
        <taxon>Betaproteobacteria</taxon>
        <taxon>Burkholderiales</taxon>
        <taxon>Comamonadaceae</taxon>
        <taxon>Lampropedia</taxon>
    </lineage>
</organism>
<comment type="caution">
    <text evidence="7">The sequence shown here is derived from an EMBL/GenBank/DDBJ whole genome shotgun (WGS) entry which is preliminary data.</text>
</comment>
<dbReference type="InterPro" id="IPR013149">
    <property type="entry name" value="ADH-like_C"/>
</dbReference>
<dbReference type="Gene3D" id="3.90.180.10">
    <property type="entry name" value="Medium-chain alcohol dehydrogenases, catalytic domain"/>
    <property type="match status" value="1"/>
</dbReference>
<dbReference type="InterPro" id="IPR013154">
    <property type="entry name" value="ADH-like_N"/>
</dbReference>
<dbReference type="InterPro" id="IPR011032">
    <property type="entry name" value="GroES-like_sf"/>
</dbReference>
<dbReference type="SMART" id="SM00829">
    <property type="entry name" value="PKS_ER"/>
    <property type="match status" value="1"/>
</dbReference>
<sequence>MNVKAYGAHASDLPLEPMDIPRRAPGAHDVQIDIAYCGVCHSDLHQVRAEWAGTLFPCVPGHEIVGRVSAVGAHVRGFKPGDLVGVGCIVDSCKHCEECNEGLENYCGQMVGTYNGPTPDAPGHTLGGYSQSIVVHERYVLRIRHDAQQLAAVAPLLCAGITTYSPLRHWHAGPGKKVGVVGIGGLGHMGIKLAHAMGAHVVAFTTSAAKREAATALGADEVVVSRHPEEMAAHAQSFDLILNTVAAPHDLNALLTLLKRDGTMTLVGAPATPHPSPEVFTLITKRRSLAGSMIGGIPQTQEMLDFCAEHGIVADIELIRAEQINDAYERMLRGDVKYRFVIDIASLAQ</sequence>
<evidence type="ECO:0000256" key="3">
    <source>
        <dbReference type="ARBA" id="ARBA00022833"/>
    </source>
</evidence>
<evidence type="ECO:0000313" key="7">
    <source>
        <dbReference type="EMBL" id="KKW69267.1"/>
    </source>
</evidence>
<dbReference type="Pfam" id="PF00107">
    <property type="entry name" value="ADH_zinc_N"/>
    <property type="match status" value="1"/>
</dbReference>
<dbReference type="PATRIC" id="fig|1610491.3.peg.128"/>
<dbReference type="SUPFAM" id="SSF50129">
    <property type="entry name" value="GroES-like"/>
    <property type="match status" value="1"/>
</dbReference>
<comment type="similarity">
    <text evidence="5">Belongs to the zinc-containing alcohol dehydrogenase family.</text>
</comment>
<keyword evidence="8" id="KW-1185">Reference proteome</keyword>
<dbReference type="OrthoDB" id="9771084at2"/>
<dbReference type="SUPFAM" id="SSF51735">
    <property type="entry name" value="NAD(P)-binding Rossmann-fold domains"/>
    <property type="match status" value="1"/>
</dbReference>
<dbReference type="PANTHER" id="PTHR42683">
    <property type="entry name" value="ALDEHYDE REDUCTASE"/>
    <property type="match status" value="1"/>
</dbReference>
<evidence type="ECO:0000313" key="8">
    <source>
        <dbReference type="Proteomes" id="UP000050580"/>
    </source>
</evidence>
<evidence type="ECO:0000256" key="1">
    <source>
        <dbReference type="ARBA" id="ARBA00001947"/>
    </source>
</evidence>
<gene>
    <name evidence="7" type="ORF">AAV94_00610</name>
</gene>
<dbReference type="InterPro" id="IPR047109">
    <property type="entry name" value="CAD-like"/>
</dbReference>
<dbReference type="InterPro" id="IPR002328">
    <property type="entry name" value="ADH_Zn_CS"/>
</dbReference>
<dbReference type="InterPro" id="IPR020843">
    <property type="entry name" value="ER"/>
</dbReference>
<dbReference type="Gene3D" id="3.40.50.720">
    <property type="entry name" value="NAD(P)-binding Rossmann-like Domain"/>
    <property type="match status" value="1"/>
</dbReference>
<dbReference type="EMBL" id="LBNQ01000008">
    <property type="protein sequence ID" value="KKW69267.1"/>
    <property type="molecule type" value="Genomic_DNA"/>
</dbReference>
<dbReference type="Proteomes" id="UP000050580">
    <property type="component" value="Unassembled WGS sequence"/>
</dbReference>
<name>A0A0U1Q3D9_9BURK</name>
<dbReference type="AlphaFoldDB" id="A0A0U1Q3D9"/>
<reference evidence="7 8" key="1">
    <citation type="submission" date="2015-05" db="EMBL/GenBank/DDBJ databases">
        <title>Draft genome sequence of Lampropedia sp. CT6, isolated from the microbial mat of a hot water spring, located at Manikaran, India.</title>
        <authorList>
            <person name="Tripathi C."/>
            <person name="Rani P."/>
            <person name="Mahato N.K."/>
            <person name="Lal R."/>
        </authorList>
    </citation>
    <scope>NUCLEOTIDE SEQUENCE [LARGE SCALE GENOMIC DNA]</scope>
    <source>
        <strain evidence="7 8">CT6</strain>
    </source>
</reference>
<evidence type="ECO:0000256" key="4">
    <source>
        <dbReference type="ARBA" id="ARBA00023002"/>
    </source>
</evidence>
<keyword evidence="2 5" id="KW-0479">Metal-binding</keyword>
<protein>
    <submittedName>
        <fullName evidence="7">Zinc-binding dehydrogenase</fullName>
    </submittedName>
</protein>
<evidence type="ECO:0000256" key="5">
    <source>
        <dbReference type="RuleBase" id="RU361277"/>
    </source>
</evidence>
<comment type="cofactor">
    <cofactor evidence="1 5">
        <name>Zn(2+)</name>
        <dbReference type="ChEBI" id="CHEBI:29105"/>
    </cofactor>
</comment>
<dbReference type="Pfam" id="PF08240">
    <property type="entry name" value="ADH_N"/>
    <property type="match status" value="1"/>
</dbReference>
<dbReference type="CDD" id="cd05283">
    <property type="entry name" value="CAD1"/>
    <property type="match status" value="1"/>
</dbReference>
<dbReference type="RefSeq" id="WP_046740388.1">
    <property type="nucleotide sequence ID" value="NZ_LBNQ01000008.1"/>
</dbReference>
<evidence type="ECO:0000256" key="2">
    <source>
        <dbReference type="ARBA" id="ARBA00022723"/>
    </source>
</evidence>
<dbReference type="STRING" id="1610491.AAV94_00610"/>
<dbReference type="GO" id="GO:0008270">
    <property type="term" value="F:zinc ion binding"/>
    <property type="evidence" value="ECO:0007669"/>
    <property type="project" value="InterPro"/>
</dbReference>
<dbReference type="PROSITE" id="PS00059">
    <property type="entry name" value="ADH_ZINC"/>
    <property type="match status" value="1"/>
</dbReference>
<dbReference type="InterPro" id="IPR036291">
    <property type="entry name" value="NAD(P)-bd_dom_sf"/>
</dbReference>